<dbReference type="WBParaSite" id="nRc.2.0.1.t11445-RA">
    <property type="protein sequence ID" value="nRc.2.0.1.t11445-RA"/>
    <property type="gene ID" value="nRc.2.0.1.g11445"/>
</dbReference>
<protein>
    <submittedName>
        <fullName evidence="2">Uncharacterized protein</fullName>
    </submittedName>
</protein>
<keyword evidence="1" id="KW-1185">Reference proteome</keyword>
<organism evidence="1 2">
    <name type="scientific">Romanomermis culicivorax</name>
    <name type="common">Nematode worm</name>
    <dbReference type="NCBI Taxonomy" id="13658"/>
    <lineage>
        <taxon>Eukaryota</taxon>
        <taxon>Metazoa</taxon>
        <taxon>Ecdysozoa</taxon>
        <taxon>Nematoda</taxon>
        <taxon>Enoplea</taxon>
        <taxon>Dorylaimia</taxon>
        <taxon>Mermithida</taxon>
        <taxon>Mermithoidea</taxon>
        <taxon>Mermithidae</taxon>
        <taxon>Romanomermis</taxon>
    </lineage>
</organism>
<evidence type="ECO:0000313" key="2">
    <source>
        <dbReference type="WBParaSite" id="nRc.2.0.1.t11445-RA"/>
    </source>
</evidence>
<name>A0A915IBA0_ROMCU</name>
<sequence>MAERLENFDKRPIITHEKFTANKTYCDRCKKTGSKMRFLNEPTRFETGRKVFFVINQIL</sequence>
<dbReference type="Proteomes" id="UP000887565">
    <property type="component" value="Unplaced"/>
</dbReference>
<dbReference type="AlphaFoldDB" id="A0A915IBA0"/>
<accession>A0A915IBA0</accession>
<proteinExistence type="predicted"/>
<reference evidence="2" key="1">
    <citation type="submission" date="2022-11" db="UniProtKB">
        <authorList>
            <consortium name="WormBaseParasite"/>
        </authorList>
    </citation>
    <scope>IDENTIFICATION</scope>
</reference>
<evidence type="ECO:0000313" key="1">
    <source>
        <dbReference type="Proteomes" id="UP000887565"/>
    </source>
</evidence>